<dbReference type="OrthoDB" id="5510442at2"/>
<evidence type="ECO:0008006" key="4">
    <source>
        <dbReference type="Google" id="ProtNLM"/>
    </source>
</evidence>
<dbReference type="RefSeq" id="WP_146646675.1">
    <property type="nucleotide sequence ID" value="NZ_CP012333.1"/>
</dbReference>
<dbReference type="KEGG" id="llu:AKJ09_01850"/>
<gene>
    <name evidence="2" type="ORF">AKJ09_01850</name>
</gene>
<feature type="chain" id="PRO_5005465811" description="Lipoprotein" evidence="1">
    <location>
        <begin position="21"/>
        <end position="292"/>
    </location>
</feature>
<feature type="signal peptide" evidence="1">
    <location>
        <begin position="1"/>
        <end position="20"/>
    </location>
</feature>
<name>A0A0K1PP55_9BACT</name>
<evidence type="ECO:0000256" key="1">
    <source>
        <dbReference type="SAM" id="SignalP"/>
    </source>
</evidence>
<protein>
    <recommendedName>
        <fullName evidence="4">Lipoprotein</fullName>
    </recommendedName>
</protein>
<reference evidence="2 3" key="1">
    <citation type="submission" date="2015-08" db="EMBL/GenBank/DDBJ databases">
        <authorList>
            <person name="Babu N.S."/>
            <person name="Beckwith C.J."/>
            <person name="Beseler K.G."/>
            <person name="Brison A."/>
            <person name="Carone J.V."/>
            <person name="Caskin T.P."/>
            <person name="Diamond M."/>
            <person name="Durham M.E."/>
            <person name="Foxe J.M."/>
            <person name="Go M."/>
            <person name="Henderson B.A."/>
            <person name="Jones I.B."/>
            <person name="McGettigan J.A."/>
            <person name="Micheletti S.J."/>
            <person name="Nasrallah M.E."/>
            <person name="Ortiz D."/>
            <person name="Piller C.R."/>
            <person name="Privatt S.R."/>
            <person name="Schneider S.L."/>
            <person name="Sharp S."/>
            <person name="Smith T.C."/>
            <person name="Stanton J.D."/>
            <person name="Ullery H.E."/>
            <person name="Wilson R.J."/>
            <person name="Serrano M.G."/>
            <person name="Buck G."/>
            <person name="Lee V."/>
            <person name="Wang Y."/>
            <person name="Carvalho R."/>
            <person name="Voegtly L."/>
            <person name="Shi R."/>
            <person name="Duckworth R."/>
            <person name="Johnson A."/>
            <person name="Loviza R."/>
            <person name="Walstead R."/>
            <person name="Shah Z."/>
            <person name="Kiflezghi M."/>
            <person name="Wade K."/>
            <person name="Ball S.L."/>
            <person name="Bradley K.W."/>
            <person name="Asai D.J."/>
            <person name="Bowman C.A."/>
            <person name="Russell D.A."/>
            <person name="Pope W.H."/>
            <person name="Jacobs-Sera D."/>
            <person name="Hendrix R.W."/>
            <person name="Hatfull G.F."/>
        </authorList>
    </citation>
    <scope>NUCLEOTIDE SEQUENCE [LARGE SCALE GENOMIC DNA]</scope>
    <source>
        <strain evidence="2 3">DSM 27648</strain>
    </source>
</reference>
<dbReference type="EMBL" id="CP012333">
    <property type="protein sequence ID" value="AKU95186.1"/>
    <property type="molecule type" value="Genomic_DNA"/>
</dbReference>
<dbReference type="STRING" id="1391654.AKJ09_01850"/>
<proteinExistence type="predicted"/>
<organism evidence="2 3">
    <name type="scientific">Labilithrix luteola</name>
    <dbReference type="NCBI Taxonomy" id="1391654"/>
    <lineage>
        <taxon>Bacteria</taxon>
        <taxon>Pseudomonadati</taxon>
        <taxon>Myxococcota</taxon>
        <taxon>Polyangia</taxon>
        <taxon>Polyangiales</taxon>
        <taxon>Labilitrichaceae</taxon>
        <taxon>Labilithrix</taxon>
    </lineage>
</organism>
<keyword evidence="3" id="KW-1185">Reference proteome</keyword>
<dbReference type="Proteomes" id="UP000064967">
    <property type="component" value="Chromosome"/>
</dbReference>
<evidence type="ECO:0000313" key="2">
    <source>
        <dbReference type="EMBL" id="AKU95186.1"/>
    </source>
</evidence>
<accession>A0A0K1PP55</accession>
<sequence>MNVSKLASLCFTSLVPLAVATTLLGACSENETPPPTHGAYDGGATAALPCVPNLDGKIDSNELQPQIGIAATYLVSPAGKTRQVDLAGVTNSSGKLVWNFAVDYADDGAVKVAAQPLEGKWFASSFPGLVGAVVVPLDAADTTESVYTIDEHGFYLHGVASTKEGTPDQTIYVYDKPITVYQFPLAPGASWKSTASVTGGTFRGLPFASKDTYEVSVDGAGQMELPDYTLTQALRVRTKVTIEPAAGQATSTRQVSFLFECLGEVARATSNLNEPEENFTTASELRRLGMSN</sequence>
<dbReference type="PROSITE" id="PS51257">
    <property type="entry name" value="PROKAR_LIPOPROTEIN"/>
    <property type="match status" value="1"/>
</dbReference>
<keyword evidence="1" id="KW-0732">Signal</keyword>
<dbReference type="AlphaFoldDB" id="A0A0K1PP55"/>
<evidence type="ECO:0000313" key="3">
    <source>
        <dbReference type="Proteomes" id="UP000064967"/>
    </source>
</evidence>